<feature type="domain" description="DUF5071" evidence="1">
    <location>
        <begin position="156"/>
        <end position="279"/>
    </location>
</feature>
<dbReference type="AlphaFoldDB" id="W3WK27"/>
<organism evidence="2 3">
    <name type="scientific">Pestalotiopsis fici (strain W106-1 / CGMCC3.15140)</name>
    <dbReference type="NCBI Taxonomy" id="1229662"/>
    <lineage>
        <taxon>Eukaryota</taxon>
        <taxon>Fungi</taxon>
        <taxon>Dikarya</taxon>
        <taxon>Ascomycota</taxon>
        <taxon>Pezizomycotina</taxon>
        <taxon>Sordariomycetes</taxon>
        <taxon>Xylariomycetidae</taxon>
        <taxon>Amphisphaeriales</taxon>
        <taxon>Sporocadaceae</taxon>
        <taxon>Pestalotiopsis</taxon>
    </lineage>
</organism>
<dbReference type="InterPro" id="IPR031837">
    <property type="entry name" value="DUF5071"/>
</dbReference>
<dbReference type="GeneID" id="19279134"/>
<dbReference type="Proteomes" id="UP000030651">
    <property type="component" value="Unassembled WGS sequence"/>
</dbReference>
<sequence>MPSALFDKTIPRDLNDISPIASLEALDTETFATLVTEVIPRLSRRGGVGAAESKTPFYTKFLDIVQRRANEPAVVSAIAAIITQPVNSEDDLHRVLGALHLVVCELPEDQILPYRETLVAVSDPDAEGRGDRLFTGWVSPQAKDLLRFVDRRDEAWVSEHKADYMGTRSLRERVRTAREMRPFVHDLLSWLQDGNWPPYKPCEEQLARFPQIAVMPIQKILKESRGDGGWINNLLRFVQDHVPVGRSWESIYPQVKALIDAPQGDEDEWETAECAQEWLDVLNRWRSSQEGLRCA</sequence>
<dbReference type="InParanoid" id="W3WK27"/>
<dbReference type="OrthoDB" id="2969215at2759"/>
<dbReference type="InterPro" id="IPR038692">
    <property type="entry name" value="Cthe_2751_sf"/>
</dbReference>
<dbReference type="EMBL" id="KI912120">
    <property type="protein sequence ID" value="ETS74255.1"/>
    <property type="molecule type" value="Genomic_DNA"/>
</dbReference>
<evidence type="ECO:0000313" key="2">
    <source>
        <dbReference type="EMBL" id="ETS74255.1"/>
    </source>
</evidence>
<keyword evidence="3" id="KW-1185">Reference proteome</keyword>
<evidence type="ECO:0000313" key="3">
    <source>
        <dbReference type="Proteomes" id="UP000030651"/>
    </source>
</evidence>
<accession>W3WK27</accession>
<reference evidence="3" key="1">
    <citation type="journal article" date="2015" name="BMC Genomics">
        <title>Genomic and transcriptomic analysis of the endophytic fungus Pestalotiopsis fici reveals its lifestyle and high potential for synthesis of natural products.</title>
        <authorList>
            <person name="Wang X."/>
            <person name="Zhang X."/>
            <person name="Liu L."/>
            <person name="Xiang M."/>
            <person name="Wang W."/>
            <person name="Sun X."/>
            <person name="Che Y."/>
            <person name="Guo L."/>
            <person name="Liu G."/>
            <person name="Guo L."/>
            <person name="Wang C."/>
            <person name="Yin W.B."/>
            <person name="Stadler M."/>
            <person name="Zhang X."/>
            <person name="Liu X."/>
        </authorList>
    </citation>
    <scope>NUCLEOTIDE SEQUENCE [LARGE SCALE GENOMIC DNA]</scope>
    <source>
        <strain evidence="3">W106-1 / CGMCC3.15140</strain>
    </source>
</reference>
<proteinExistence type="predicted"/>
<evidence type="ECO:0000259" key="1">
    <source>
        <dbReference type="Pfam" id="PF16804"/>
    </source>
</evidence>
<gene>
    <name evidence="2" type="ORF">PFICI_14121</name>
</gene>
<dbReference type="RefSeq" id="XP_007840893.1">
    <property type="nucleotide sequence ID" value="XM_007842702.1"/>
</dbReference>
<dbReference type="HOGENOM" id="CLU_083671_0_0_1"/>
<dbReference type="Gene3D" id="1.25.40.750">
    <property type="entry name" value="Domain of unknown function DUF5071"/>
    <property type="match status" value="1"/>
</dbReference>
<dbReference type="Pfam" id="PF16804">
    <property type="entry name" value="DUF5071"/>
    <property type="match status" value="1"/>
</dbReference>
<dbReference type="eggNOG" id="ENOG502SMVK">
    <property type="taxonomic scope" value="Eukaryota"/>
</dbReference>
<name>W3WK27_PESFW</name>
<dbReference type="KEGG" id="pfy:PFICI_14121"/>
<dbReference type="OMA" id="YQHFLID"/>
<protein>
    <recommendedName>
        <fullName evidence="1">DUF5071 domain-containing protein</fullName>
    </recommendedName>
</protein>